<comment type="caution">
    <text evidence="1">The sequence shown here is derived from an EMBL/GenBank/DDBJ whole genome shotgun (WGS) entry which is preliminary data.</text>
</comment>
<gene>
    <name evidence="1" type="ORF">Scani_29770</name>
</gene>
<dbReference type="EMBL" id="BLIN01000003">
    <property type="protein sequence ID" value="GFE06709.1"/>
    <property type="molecule type" value="Genomic_DNA"/>
</dbReference>
<sequence length="468" mass="49905">MAEHSNGGHTAVVIGGGLAGMLAVTALVGQVDTITVVERDRYPEGRTFRKGVPQARHLHILLSGGLRALEELLPGTVAALGEAGARSLYLPRDLLTRTPTGWQRRFDERRHLTLSVTRPVLDTVVRERALRAAAGSATRVEVLEATEAVGLTGDAGRVRGVRVRPRDGEPGGRAERVLPTALVVDASGRGSRTPQWYAELGRAAPQEETVDAGLAYASRMYRPEDPATAPDAGVNVPGWPQCPRGAAYVPVEDGKWMLTLSGVRGHHPPTDAAEFTAFTATIGDPYVHELLARAEPLSPVHGFRDTCNRRRHYERPGALPEGFLVLGDAGCTFNPVYGQGMSVAALGALAVRTTLADGGGLRPGIAAEAQRAVARTVEPAWLAAVGSDRPYASPADTKAGLGERLSTWYIDRLFARAAIDRVVGAAFRDVFCLTAPPTRLLAPQIFLRTVFLPRRPGLPSPPVVVEGV</sequence>
<protein>
    <submittedName>
        <fullName evidence="1">Uncharacterized protein</fullName>
    </submittedName>
</protein>
<dbReference type="SUPFAM" id="SSF51905">
    <property type="entry name" value="FAD/NAD(P)-binding domain"/>
    <property type="match status" value="1"/>
</dbReference>
<dbReference type="InterPro" id="IPR036188">
    <property type="entry name" value="FAD/NAD-bd_sf"/>
</dbReference>
<proteinExistence type="predicted"/>
<organism evidence="1 2">
    <name type="scientific">Streptomyces caniferus</name>
    <dbReference type="NCBI Taxonomy" id="285557"/>
    <lineage>
        <taxon>Bacteria</taxon>
        <taxon>Bacillati</taxon>
        <taxon>Actinomycetota</taxon>
        <taxon>Actinomycetes</taxon>
        <taxon>Kitasatosporales</taxon>
        <taxon>Streptomycetaceae</taxon>
        <taxon>Streptomyces</taxon>
    </lineage>
</organism>
<accession>A0A640S659</accession>
<name>A0A640S659_9ACTN</name>
<evidence type="ECO:0000313" key="2">
    <source>
        <dbReference type="Proteomes" id="UP000435837"/>
    </source>
</evidence>
<reference evidence="1 2" key="1">
    <citation type="submission" date="2019-12" db="EMBL/GenBank/DDBJ databases">
        <title>Whole genome shotgun sequence of Streptomyces caniferus NBRC 15389.</title>
        <authorList>
            <person name="Ichikawa N."/>
            <person name="Kimura A."/>
            <person name="Kitahashi Y."/>
            <person name="Komaki H."/>
            <person name="Tamura T."/>
        </authorList>
    </citation>
    <scope>NUCLEOTIDE SEQUENCE [LARGE SCALE GENOMIC DNA]</scope>
    <source>
        <strain evidence="1 2">NBRC 15389</strain>
    </source>
</reference>
<dbReference type="Gene3D" id="3.50.50.60">
    <property type="entry name" value="FAD/NAD(P)-binding domain"/>
    <property type="match status" value="1"/>
</dbReference>
<dbReference type="RefSeq" id="WP_174872677.1">
    <property type="nucleotide sequence ID" value="NZ_BAAATH010000040.1"/>
</dbReference>
<dbReference type="Proteomes" id="UP000435837">
    <property type="component" value="Unassembled WGS sequence"/>
</dbReference>
<dbReference type="AlphaFoldDB" id="A0A640S659"/>
<dbReference type="PANTHER" id="PTHR43422:SF3">
    <property type="entry name" value="THIAMINE THIAZOLE SYNTHASE"/>
    <property type="match status" value="1"/>
</dbReference>
<evidence type="ECO:0000313" key="1">
    <source>
        <dbReference type="EMBL" id="GFE06709.1"/>
    </source>
</evidence>
<dbReference type="PANTHER" id="PTHR43422">
    <property type="entry name" value="THIAMINE THIAZOLE SYNTHASE"/>
    <property type="match status" value="1"/>
</dbReference>